<dbReference type="EMBL" id="VSSQ01078464">
    <property type="protein sequence ID" value="MPN28245.1"/>
    <property type="molecule type" value="Genomic_DNA"/>
</dbReference>
<dbReference type="AlphaFoldDB" id="A0A645GNE4"/>
<reference evidence="1" key="1">
    <citation type="submission" date="2019-08" db="EMBL/GenBank/DDBJ databases">
        <authorList>
            <person name="Kucharzyk K."/>
            <person name="Murdoch R.W."/>
            <person name="Higgins S."/>
            <person name="Loffler F."/>
        </authorList>
    </citation>
    <scope>NUCLEOTIDE SEQUENCE</scope>
</reference>
<sequence length="115" mass="12840">MNGIRTFACFADRTDGDVCAFVGGISDGKNAVLRCPESQLVSGNRTASGGFKCFKAVNLCFLTDRHNDGVKIQCFKFAFNRNRFASAAFIRFTKCHFLKLNAGYFIVFSQNLFRI</sequence>
<comment type="caution">
    <text evidence="1">The sequence shown here is derived from an EMBL/GenBank/DDBJ whole genome shotgun (WGS) entry which is preliminary data.</text>
</comment>
<protein>
    <submittedName>
        <fullName evidence="1">Uncharacterized protein</fullName>
    </submittedName>
</protein>
<name>A0A645GNE4_9ZZZZ</name>
<organism evidence="1">
    <name type="scientific">bioreactor metagenome</name>
    <dbReference type="NCBI Taxonomy" id="1076179"/>
    <lineage>
        <taxon>unclassified sequences</taxon>
        <taxon>metagenomes</taxon>
        <taxon>ecological metagenomes</taxon>
    </lineage>
</organism>
<evidence type="ECO:0000313" key="1">
    <source>
        <dbReference type="EMBL" id="MPN28245.1"/>
    </source>
</evidence>
<proteinExistence type="predicted"/>
<accession>A0A645GNE4</accession>
<gene>
    <name evidence="1" type="ORF">SDC9_175686</name>
</gene>